<keyword evidence="3" id="KW-1185">Reference proteome</keyword>
<name>A0A1I0W8U8_9CELL</name>
<dbReference type="Proteomes" id="UP000199012">
    <property type="component" value="Unassembled WGS sequence"/>
</dbReference>
<evidence type="ECO:0000313" key="3">
    <source>
        <dbReference type="Proteomes" id="UP000199012"/>
    </source>
</evidence>
<dbReference type="STRING" id="988821.SAMN05421867_102261"/>
<evidence type="ECO:0000313" key="2">
    <source>
        <dbReference type="EMBL" id="SFA84757.1"/>
    </source>
</evidence>
<evidence type="ECO:0008006" key="4">
    <source>
        <dbReference type="Google" id="ProtNLM"/>
    </source>
</evidence>
<dbReference type="RefSeq" id="WP_090030899.1">
    <property type="nucleotide sequence ID" value="NZ_BONM01000012.1"/>
</dbReference>
<evidence type="ECO:0000256" key="1">
    <source>
        <dbReference type="SAM" id="MobiDB-lite"/>
    </source>
</evidence>
<reference evidence="2 3" key="1">
    <citation type="submission" date="2016-10" db="EMBL/GenBank/DDBJ databases">
        <authorList>
            <person name="de Groot N.N."/>
        </authorList>
    </citation>
    <scope>NUCLEOTIDE SEQUENCE [LARGE SCALE GENOMIC DNA]</scope>
    <source>
        <strain evidence="2 3">CGMCC 4.6945</strain>
    </source>
</reference>
<dbReference type="AlphaFoldDB" id="A0A1I0W8U8"/>
<sequence>MLVLTIDQKGSRRTGDRVEELLARLADVPAVRPFERTVGDEVQAVVADASTAVRTALDVLRGGGWSVGIGAGGVEVLASSSRASSGRAFVHARDAVTAAKGRQRPVALAVRGDDPTAAEDAEAVLVLLGALRARRSDAGWQAVDALLTDGPGQDRVARRLGVTQQAVSQRLRAALWAEEQAALPTAARLLERAQGGTGHQDEGPGDAAGRG</sequence>
<proteinExistence type="predicted"/>
<accession>A0A1I0W8U8</accession>
<dbReference type="OrthoDB" id="5184241at2"/>
<feature type="region of interest" description="Disordered" evidence="1">
    <location>
        <begin position="190"/>
        <end position="211"/>
    </location>
</feature>
<dbReference type="EMBL" id="FOKA01000002">
    <property type="protein sequence ID" value="SFA84757.1"/>
    <property type="molecule type" value="Genomic_DNA"/>
</dbReference>
<protein>
    <recommendedName>
        <fullName evidence="4">SatD family (SatD)</fullName>
    </recommendedName>
</protein>
<organism evidence="2 3">
    <name type="scientific">Cellulomonas marina</name>
    <dbReference type="NCBI Taxonomy" id="988821"/>
    <lineage>
        <taxon>Bacteria</taxon>
        <taxon>Bacillati</taxon>
        <taxon>Actinomycetota</taxon>
        <taxon>Actinomycetes</taxon>
        <taxon>Micrococcales</taxon>
        <taxon>Cellulomonadaceae</taxon>
        <taxon>Cellulomonas</taxon>
    </lineage>
</organism>
<gene>
    <name evidence="2" type="ORF">SAMN05421867_102261</name>
</gene>